<accession>A0A1H4V904</accession>
<evidence type="ECO:0000256" key="1">
    <source>
        <dbReference type="ARBA" id="ARBA00004651"/>
    </source>
</evidence>
<keyword evidence="3 7" id="KW-0812">Transmembrane</keyword>
<dbReference type="OrthoDB" id="9804700at2"/>
<keyword evidence="4 7" id="KW-1133">Transmembrane helix</keyword>
<dbReference type="PANTHER" id="PTHR42770">
    <property type="entry name" value="AMINO ACID TRANSPORTER-RELATED"/>
    <property type="match status" value="1"/>
</dbReference>
<evidence type="ECO:0000256" key="7">
    <source>
        <dbReference type="SAM" id="Phobius"/>
    </source>
</evidence>
<dbReference type="RefSeq" id="WP_083395936.1">
    <property type="nucleotide sequence ID" value="NZ_FNSV01000005.1"/>
</dbReference>
<feature type="transmembrane region" description="Helical" evidence="7">
    <location>
        <begin position="359"/>
        <end position="381"/>
    </location>
</feature>
<dbReference type="GO" id="GO:0005886">
    <property type="term" value="C:plasma membrane"/>
    <property type="evidence" value="ECO:0007669"/>
    <property type="project" value="UniProtKB-SubCell"/>
</dbReference>
<feature type="transmembrane region" description="Helical" evidence="7">
    <location>
        <begin position="111"/>
        <end position="136"/>
    </location>
</feature>
<evidence type="ECO:0000256" key="4">
    <source>
        <dbReference type="ARBA" id="ARBA00022989"/>
    </source>
</evidence>
<feature type="region of interest" description="Disordered" evidence="6">
    <location>
        <begin position="1"/>
        <end position="23"/>
    </location>
</feature>
<comment type="subcellular location">
    <subcellularLocation>
        <location evidence="1">Cell membrane</location>
        <topology evidence="1">Multi-pass membrane protein</topology>
    </subcellularLocation>
</comment>
<evidence type="ECO:0000256" key="5">
    <source>
        <dbReference type="ARBA" id="ARBA00023136"/>
    </source>
</evidence>
<dbReference type="InterPro" id="IPR002293">
    <property type="entry name" value="AA/rel_permease1"/>
</dbReference>
<proteinExistence type="predicted"/>
<evidence type="ECO:0000256" key="2">
    <source>
        <dbReference type="ARBA" id="ARBA00022475"/>
    </source>
</evidence>
<feature type="transmembrane region" description="Helical" evidence="7">
    <location>
        <begin position="173"/>
        <end position="192"/>
    </location>
</feature>
<feature type="compositionally biased region" description="Basic and acidic residues" evidence="6">
    <location>
        <begin position="1"/>
        <end position="18"/>
    </location>
</feature>
<keyword evidence="9" id="KW-1185">Reference proteome</keyword>
<name>A0A1H4V904_9NOCA</name>
<feature type="transmembrane region" description="Helical" evidence="7">
    <location>
        <begin position="142"/>
        <end position="161"/>
    </location>
</feature>
<dbReference type="InterPro" id="IPR050367">
    <property type="entry name" value="APC_superfamily"/>
</dbReference>
<dbReference type="EMBL" id="FNSV01000005">
    <property type="protein sequence ID" value="SEC77592.1"/>
    <property type="molecule type" value="Genomic_DNA"/>
</dbReference>
<evidence type="ECO:0000256" key="6">
    <source>
        <dbReference type="SAM" id="MobiDB-lite"/>
    </source>
</evidence>
<dbReference type="GO" id="GO:0022857">
    <property type="term" value="F:transmembrane transporter activity"/>
    <property type="evidence" value="ECO:0007669"/>
    <property type="project" value="InterPro"/>
</dbReference>
<dbReference type="Pfam" id="PF13520">
    <property type="entry name" value="AA_permease_2"/>
    <property type="match status" value="1"/>
</dbReference>
<feature type="transmembrane region" description="Helical" evidence="7">
    <location>
        <begin position="393"/>
        <end position="414"/>
    </location>
</feature>
<feature type="transmembrane region" description="Helical" evidence="7">
    <location>
        <begin position="291"/>
        <end position="314"/>
    </location>
</feature>
<keyword evidence="2" id="KW-1003">Cell membrane</keyword>
<reference evidence="9" key="1">
    <citation type="submission" date="2016-10" db="EMBL/GenBank/DDBJ databases">
        <authorList>
            <person name="Varghese N."/>
            <person name="Submissions S."/>
        </authorList>
    </citation>
    <scope>NUCLEOTIDE SEQUENCE [LARGE SCALE GENOMIC DNA]</scope>
    <source>
        <strain evidence="9">DSM 44498</strain>
    </source>
</reference>
<dbReference type="PANTHER" id="PTHR42770:SF11">
    <property type="entry name" value="INNER MEMBRANE TRANSPORT PROTEIN YBAT"/>
    <property type="match status" value="1"/>
</dbReference>
<feature type="transmembrane region" description="Helical" evidence="7">
    <location>
        <begin position="334"/>
        <end position="353"/>
    </location>
</feature>
<evidence type="ECO:0000313" key="8">
    <source>
        <dbReference type="EMBL" id="SEC77592.1"/>
    </source>
</evidence>
<gene>
    <name evidence="8" type="ORF">SAMN04490239_5410</name>
</gene>
<dbReference type="Proteomes" id="UP000183561">
    <property type="component" value="Unassembled WGS sequence"/>
</dbReference>
<dbReference type="AlphaFoldDB" id="A0A1H4V904"/>
<keyword evidence="5 7" id="KW-0472">Membrane</keyword>
<sequence length="449" mass="46181">MNDMDDMAREPLDGRDSGEGAPAGAQAMTVRGAAFLGVGSMVGAGIFALLGEAGAVAGSAVWLSFLLAGVVATLQGYAVAKLGARYPSSGGIVTFLLQGYGRGHITAITSWLLYFAALIVTAMVAVSFGSYGAALFFDDSGAWSRILTSGVVVLVAAINIAGTKFIDRVQTAIVVILLAVFAVFVVVTLAQLDPSLLAPSTYPPTLDIVGSVALTFFAYLGFTVISFTGGDLPDPRRNLPRAMYLALGITILLYVLIALGVFGTLTVQEVIDNGDTALAVAAQPALGDAGFAIMALAALLATSSSVNANVYAAAGSTAKLAESGTFPPVFGSRAWVGGTRGLTISVTLILLLANLVDLTAIASLGSAVALAIFLVMSIAAYRLRHETDSRAGILVAGIVLTVVVLVVFAVQTLLTAPQTFVAMIGIVVLAVVLELFWSAVRARRASRTR</sequence>
<protein>
    <submittedName>
        <fullName evidence="8">L-asparagine transporter</fullName>
    </submittedName>
</protein>
<organism evidence="8 9">
    <name type="scientific">Rhodococcus koreensis</name>
    <dbReference type="NCBI Taxonomy" id="99653"/>
    <lineage>
        <taxon>Bacteria</taxon>
        <taxon>Bacillati</taxon>
        <taxon>Actinomycetota</taxon>
        <taxon>Actinomycetes</taxon>
        <taxon>Mycobacteriales</taxon>
        <taxon>Nocardiaceae</taxon>
        <taxon>Rhodococcus</taxon>
    </lineage>
</organism>
<feature type="transmembrane region" description="Helical" evidence="7">
    <location>
        <begin position="32"/>
        <end position="50"/>
    </location>
</feature>
<dbReference type="Gene3D" id="1.20.1740.10">
    <property type="entry name" value="Amino acid/polyamine transporter I"/>
    <property type="match status" value="1"/>
</dbReference>
<evidence type="ECO:0000313" key="9">
    <source>
        <dbReference type="Proteomes" id="UP000183561"/>
    </source>
</evidence>
<feature type="transmembrane region" description="Helical" evidence="7">
    <location>
        <begin position="244"/>
        <end position="271"/>
    </location>
</feature>
<feature type="transmembrane region" description="Helical" evidence="7">
    <location>
        <begin position="420"/>
        <end position="440"/>
    </location>
</feature>
<feature type="transmembrane region" description="Helical" evidence="7">
    <location>
        <begin position="56"/>
        <end position="80"/>
    </location>
</feature>
<dbReference type="PIRSF" id="PIRSF006060">
    <property type="entry name" value="AA_transporter"/>
    <property type="match status" value="1"/>
</dbReference>
<evidence type="ECO:0000256" key="3">
    <source>
        <dbReference type="ARBA" id="ARBA00022692"/>
    </source>
</evidence>
<feature type="transmembrane region" description="Helical" evidence="7">
    <location>
        <begin position="212"/>
        <end position="232"/>
    </location>
</feature>